<feature type="non-terminal residue" evidence="2">
    <location>
        <position position="140"/>
    </location>
</feature>
<protein>
    <submittedName>
        <fullName evidence="2">Uncharacterized protein</fullName>
    </submittedName>
</protein>
<feature type="compositionally biased region" description="Low complexity" evidence="1">
    <location>
        <begin position="102"/>
        <end position="111"/>
    </location>
</feature>
<dbReference type="AlphaFoldDB" id="A0AA40JRD2"/>
<evidence type="ECO:0000313" key="3">
    <source>
        <dbReference type="Proteomes" id="UP000032274"/>
    </source>
</evidence>
<feature type="region of interest" description="Disordered" evidence="1">
    <location>
        <begin position="1"/>
        <end position="140"/>
    </location>
</feature>
<comment type="caution">
    <text evidence="2">The sequence shown here is derived from an EMBL/GenBank/DDBJ whole genome shotgun (WGS) entry which is preliminary data.</text>
</comment>
<reference evidence="2 3" key="1">
    <citation type="submission" date="2015-01" db="EMBL/GenBank/DDBJ databases">
        <title>Characterization of Swiss Staphylococcus aureus strains involved in food poisoning.</title>
        <authorList>
            <person name="Crovadore J."/>
            <person name="Chablais R."/>
            <person name="Tonacini J."/>
            <person name="Schnyder B."/>
            <person name="Lefort F."/>
        </authorList>
    </citation>
    <scope>NUCLEOTIDE SEQUENCE [LARGE SCALE GENOMIC DNA]</scope>
    <source>
        <strain evidence="2 3">SA-120</strain>
    </source>
</reference>
<feature type="compositionally biased region" description="Low complexity" evidence="1">
    <location>
        <begin position="18"/>
        <end position="37"/>
    </location>
</feature>
<dbReference type="EMBL" id="JXIG01000243">
    <property type="protein sequence ID" value="KIU01539.1"/>
    <property type="molecule type" value="Genomic_DNA"/>
</dbReference>
<sequence>LPHRAGPHAGRAVAVRSAGPAAPDTGPGPGPAHRGAGPRLGAGRRGAGPGRPVGGGPGTRRVRRGAGGHERHRARGGDLDRAAADRAPPAAAAHRGRRQRRVGAVAVPAARRGAHGAGELGRGLSCARSRRSRGQVWLRS</sequence>
<proteinExistence type="predicted"/>
<accession>A0AA40JRD2</accession>
<evidence type="ECO:0000313" key="2">
    <source>
        <dbReference type="EMBL" id="KIU01539.1"/>
    </source>
</evidence>
<feature type="non-terminal residue" evidence="2">
    <location>
        <position position="1"/>
    </location>
</feature>
<evidence type="ECO:0000256" key="1">
    <source>
        <dbReference type="SAM" id="MobiDB-lite"/>
    </source>
</evidence>
<feature type="compositionally biased region" description="Basic residues" evidence="1">
    <location>
        <begin position="60"/>
        <end position="74"/>
    </location>
</feature>
<name>A0AA40JRD2_STAAU</name>
<feature type="compositionally biased region" description="Gly residues" evidence="1">
    <location>
        <begin position="38"/>
        <end position="58"/>
    </location>
</feature>
<gene>
    <name evidence="2" type="ORF">QU38_01105</name>
</gene>
<feature type="compositionally biased region" description="Basic and acidic residues" evidence="1">
    <location>
        <begin position="75"/>
        <end position="84"/>
    </location>
</feature>
<organism evidence="2 3">
    <name type="scientific">Staphylococcus aureus</name>
    <dbReference type="NCBI Taxonomy" id="1280"/>
    <lineage>
        <taxon>Bacteria</taxon>
        <taxon>Bacillati</taxon>
        <taxon>Bacillota</taxon>
        <taxon>Bacilli</taxon>
        <taxon>Bacillales</taxon>
        <taxon>Staphylococcaceae</taxon>
        <taxon>Staphylococcus</taxon>
    </lineage>
</organism>
<dbReference type="Proteomes" id="UP000032274">
    <property type="component" value="Unassembled WGS sequence"/>
</dbReference>